<dbReference type="PANTHER" id="PTHR42813:SF1">
    <property type="entry name" value="DEHYDROGENASE, PUTATIVE (AFU_ORTHOLOGUE AFUA_5G03930)-RELATED"/>
    <property type="match status" value="1"/>
</dbReference>
<dbReference type="KEGG" id="pfp:PFL1_05438"/>
<gene>
    <name evidence="8" type="ORF">PFL1_05438</name>
</gene>
<feature type="domain" description="Alcohol dehydrogenase-like N-terminal" evidence="7">
    <location>
        <begin position="58"/>
        <end position="189"/>
    </location>
</feature>
<dbReference type="Proteomes" id="UP000053664">
    <property type="component" value="Unassembled WGS sequence"/>
</dbReference>
<evidence type="ECO:0000256" key="2">
    <source>
        <dbReference type="ARBA" id="ARBA00022723"/>
    </source>
</evidence>
<dbReference type="Pfam" id="PF08240">
    <property type="entry name" value="ADH_N"/>
    <property type="match status" value="1"/>
</dbReference>
<dbReference type="HOGENOM" id="CLU_026673_11_3_1"/>
<sequence length="447" mass="48737">MAVNYLSNKAQEVMGDKPTAISPGYEAAPSGETMEALTWHGVRDVRMATVPKPTVSDANDAVIRITGSTVCGSDLHLYHGEILQLKQGDVLGHEAIGVVEQVGDAVRTIKVGDRVVCSFSISCGQCDMCKRDLGSMCDVVNKSSVMDKLYGKKIGGVLGYGHFLGGFAGAQSEAMRMPFADRNCFKVPDSLPDEKALYLSDIVCTSYHSVVDVDFQPGETAAIWGAGPIGLNLCQWLKPDLFNAKKVILVDNDVHRLAFARDRFGVETINFDEVKDVAAAIQELVPIGVDVSFDAAGFRYAKTALHKAMRAVALETDSPEVLNEAIRATRKFGKISIAADYAGTTNGFLIGALMERGIQLKGNGQAPTQRYIPKLMKEYLEPGRFDPTIILTHRFKLEDTAEIYAAFDEKRFDESKGVGLLKCFVETKHSFPRAEGTPELSKIPERT</sequence>
<name>A0A061H321_9BASI</name>
<dbReference type="GO" id="GO:0008270">
    <property type="term" value="F:zinc ion binding"/>
    <property type="evidence" value="ECO:0007669"/>
    <property type="project" value="InterPro"/>
</dbReference>
<dbReference type="InterPro" id="IPR036291">
    <property type="entry name" value="NAD(P)-bd_dom_sf"/>
</dbReference>
<dbReference type="Pfam" id="PF00107">
    <property type="entry name" value="ADH_zinc_N"/>
    <property type="match status" value="1"/>
</dbReference>
<dbReference type="InterPro" id="IPR013149">
    <property type="entry name" value="ADH-like_C"/>
</dbReference>
<evidence type="ECO:0000313" key="9">
    <source>
        <dbReference type="Proteomes" id="UP000053664"/>
    </source>
</evidence>
<evidence type="ECO:0000256" key="1">
    <source>
        <dbReference type="ARBA" id="ARBA00001947"/>
    </source>
</evidence>
<evidence type="ECO:0000313" key="8">
    <source>
        <dbReference type="EMBL" id="EPQ27157.1"/>
    </source>
</evidence>
<evidence type="ECO:0000256" key="5">
    <source>
        <dbReference type="RuleBase" id="RU361277"/>
    </source>
</evidence>
<dbReference type="PANTHER" id="PTHR42813">
    <property type="entry name" value="ZINC-TYPE ALCOHOL DEHYDROGENASE-LIKE"/>
    <property type="match status" value="1"/>
</dbReference>
<dbReference type="Gene3D" id="3.90.180.10">
    <property type="entry name" value="Medium-chain alcohol dehydrogenases, catalytic domain"/>
    <property type="match status" value="1"/>
</dbReference>
<dbReference type="GO" id="GO:0016491">
    <property type="term" value="F:oxidoreductase activity"/>
    <property type="evidence" value="ECO:0007669"/>
    <property type="project" value="UniProtKB-KW"/>
</dbReference>
<dbReference type="SUPFAM" id="SSF51735">
    <property type="entry name" value="NAD(P)-binding Rossmann-fold domains"/>
    <property type="match status" value="1"/>
</dbReference>
<dbReference type="AlphaFoldDB" id="A0A061H321"/>
<proteinExistence type="inferred from homology"/>
<keyword evidence="2 5" id="KW-0479">Metal-binding</keyword>
<evidence type="ECO:0000256" key="3">
    <source>
        <dbReference type="ARBA" id="ARBA00022833"/>
    </source>
</evidence>
<dbReference type="RefSeq" id="XP_007881159.1">
    <property type="nucleotide sequence ID" value="XM_007882968.1"/>
</dbReference>
<dbReference type="OrthoDB" id="3941538at2759"/>
<dbReference type="PROSITE" id="PS00059">
    <property type="entry name" value="ADH_ZINC"/>
    <property type="match status" value="1"/>
</dbReference>
<dbReference type="SUPFAM" id="SSF50129">
    <property type="entry name" value="GroES-like"/>
    <property type="match status" value="1"/>
</dbReference>
<dbReference type="GeneID" id="19319529"/>
<keyword evidence="3 5" id="KW-0862">Zinc</keyword>
<dbReference type="EMBL" id="KE361641">
    <property type="protein sequence ID" value="EPQ27157.1"/>
    <property type="molecule type" value="Genomic_DNA"/>
</dbReference>
<protein>
    <submittedName>
        <fullName evidence="8">Uncharacterized protein</fullName>
    </submittedName>
</protein>
<evidence type="ECO:0000259" key="6">
    <source>
        <dbReference type="Pfam" id="PF00107"/>
    </source>
</evidence>
<evidence type="ECO:0000256" key="4">
    <source>
        <dbReference type="ARBA" id="ARBA00023002"/>
    </source>
</evidence>
<dbReference type="CDD" id="cd08283">
    <property type="entry name" value="FDH_like_1"/>
    <property type="match status" value="1"/>
</dbReference>
<dbReference type="InterPro" id="IPR011032">
    <property type="entry name" value="GroES-like_sf"/>
</dbReference>
<reference evidence="8 9" key="1">
    <citation type="journal article" date="2013" name="Plant Cell">
        <title>The transition from a phytopathogenic smut ancestor to an anamorphic biocontrol agent deciphered by comparative whole-genome analysis.</title>
        <authorList>
            <person name="Lefebvre F."/>
            <person name="Joly D.L."/>
            <person name="Labbe C."/>
            <person name="Teichmann B."/>
            <person name="Linning R."/>
            <person name="Belzile F."/>
            <person name="Bakkeren G."/>
            <person name="Belanger R.R."/>
        </authorList>
    </citation>
    <scope>NUCLEOTIDE SEQUENCE [LARGE SCALE GENOMIC DNA]</scope>
    <source>
        <strain evidence="8 9">PF-1</strain>
    </source>
</reference>
<feature type="domain" description="Alcohol dehydrogenase-like C-terminal" evidence="6">
    <location>
        <begin position="228"/>
        <end position="305"/>
    </location>
</feature>
<keyword evidence="4" id="KW-0560">Oxidoreductase</keyword>
<dbReference type="eggNOG" id="KOG0024">
    <property type="taxonomic scope" value="Eukaryota"/>
</dbReference>
<organism evidence="8 9">
    <name type="scientific">Pseudozyma flocculosa PF-1</name>
    <dbReference type="NCBI Taxonomy" id="1277687"/>
    <lineage>
        <taxon>Eukaryota</taxon>
        <taxon>Fungi</taxon>
        <taxon>Dikarya</taxon>
        <taxon>Basidiomycota</taxon>
        <taxon>Ustilaginomycotina</taxon>
        <taxon>Ustilaginomycetes</taxon>
        <taxon>Ustilaginales</taxon>
        <taxon>Ustilaginaceae</taxon>
        <taxon>Pseudozyma</taxon>
    </lineage>
</organism>
<evidence type="ECO:0000259" key="7">
    <source>
        <dbReference type="Pfam" id="PF08240"/>
    </source>
</evidence>
<dbReference type="InterPro" id="IPR002328">
    <property type="entry name" value="ADH_Zn_CS"/>
</dbReference>
<comment type="cofactor">
    <cofactor evidence="1 5">
        <name>Zn(2+)</name>
        <dbReference type="ChEBI" id="CHEBI:29105"/>
    </cofactor>
</comment>
<dbReference type="Gene3D" id="3.40.50.720">
    <property type="entry name" value="NAD(P)-binding Rossmann-like Domain"/>
    <property type="match status" value="1"/>
</dbReference>
<dbReference type="InterPro" id="IPR013154">
    <property type="entry name" value="ADH-like_N"/>
</dbReference>
<comment type="similarity">
    <text evidence="5">Belongs to the zinc-containing alcohol dehydrogenase family.</text>
</comment>
<accession>A0A061H321</accession>